<dbReference type="AlphaFoldDB" id="A0A9W6YCJ2"/>
<protein>
    <submittedName>
        <fullName evidence="1">Unnamed protein product</fullName>
    </submittedName>
</protein>
<name>A0A9W6YCJ2_9STRA</name>
<accession>A0A9W6YCJ2</accession>
<evidence type="ECO:0000313" key="1">
    <source>
        <dbReference type="EMBL" id="GMF58664.1"/>
    </source>
</evidence>
<gene>
    <name evidence="1" type="ORF">Pfra01_002526300</name>
</gene>
<sequence length="567" mass="64160">MVHFGDSTTLRVEQCDLSTVRDTVLRLKDKEKETGYKRLPFFIVDEMMPDSSGGSNEAAFQRNVFRLCGLVVMLMDTNSKITNLVGHAKSSFTCQHRWMSVVPRFPKFQRKLFTSAEGEIWRRIIGHYPVVQTIVLHSRGRFSRYFIDEVVQTFQQDSNIQLCDLLDAACARARVSLAMHDGKAFLNSLEGMCSQLMAISYTNTVCDVGMTVAIPSANSSSVGEPAQNKQRVHLMTSAMHKHFANLVKEKITDVTLDTSLKVDGRAWNPMCRFSSMEDDLLLYLAILGGKTCPSYYNAAKDEYLTTKHIFSITNPNEYVVHENSSAPTLDCKRYDNMIAQAIFSSSRRNGVGGIPFCDFLSCLFGEFEETKWVKMEIQVDKADSSLQEVSASDLLQEREPHELLEGYNNDVSALASRTIPFLAPPNTTWPPYILAANKDNCKFGHLVRPPNKERCDTFVVDLEVDQEKAMFVCECKYRGDKVRYGVVKNIIADLNTQWDEGWKVVIVFCTEVTRFRKWGFDSIGCVKIKRGEHPGTVIAKWISQPEPKERKKLMIIFETGLLSVPAS</sequence>
<dbReference type="Proteomes" id="UP001165121">
    <property type="component" value="Unassembled WGS sequence"/>
</dbReference>
<proteinExistence type="predicted"/>
<evidence type="ECO:0000313" key="2">
    <source>
        <dbReference type="Proteomes" id="UP001165121"/>
    </source>
</evidence>
<keyword evidence="2" id="KW-1185">Reference proteome</keyword>
<organism evidence="1 2">
    <name type="scientific">Phytophthora fragariaefolia</name>
    <dbReference type="NCBI Taxonomy" id="1490495"/>
    <lineage>
        <taxon>Eukaryota</taxon>
        <taxon>Sar</taxon>
        <taxon>Stramenopiles</taxon>
        <taxon>Oomycota</taxon>
        <taxon>Peronosporomycetes</taxon>
        <taxon>Peronosporales</taxon>
        <taxon>Peronosporaceae</taxon>
        <taxon>Phytophthora</taxon>
    </lineage>
</organism>
<dbReference type="OrthoDB" id="122900at2759"/>
<dbReference type="EMBL" id="BSXT01004706">
    <property type="protein sequence ID" value="GMF58664.1"/>
    <property type="molecule type" value="Genomic_DNA"/>
</dbReference>
<comment type="caution">
    <text evidence="1">The sequence shown here is derived from an EMBL/GenBank/DDBJ whole genome shotgun (WGS) entry which is preliminary data.</text>
</comment>
<reference evidence="1" key="1">
    <citation type="submission" date="2023-04" db="EMBL/GenBank/DDBJ databases">
        <title>Phytophthora fragariaefolia NBRC 109709.</title>
        <authorList>
            <person name="Ichikawa N."/>
            <person name="Sato H."/>
            <person name="Tonouchi N."/>
        </authorList>
    </citation>
    <scope>NUCLEOTIDE SEQUENCE</scope>
    <source>
        <strain evidence="1">NBRC 109709</strain>
    </source>
</reference>